<dbReference type="Gene3D" id="3.40.50.2300">
    <property type="match status" value="1"/>
</dbReference>
<gene>
    <name evidence="4" type="ORF">UU29_C0010G0005</name>
</gene>
<evidence type="ECO:0000313" key="4">
    <source>
        <dbReference type="EMBL" id="KKR82659.1"/>
    </source>
</evidence>
<dbReference type="Proteomes" id="UP000034601">
    <property type="component" value="Unassembled WGS sequence"/>
</dbReference>
<dbReference type="PANTHER" id="PTHR44591:SF3">
    <property type="entry name" value="RESPONSE REGULATORY DOMAIN-CONTAINING PROTEIN"/>
    <property type="match status" value="1"/>
</dbReference>
<feature type="domain" description="Response regulatory" evidence="3">
    <location>
        <begin position="4"/>
        <end position="120"/>
    </location>
</feature>
<comment type="caution">
    <text evidence="4">The sequence shown here is derived from an EMBL/GenBank/DDBJ whole genome shotgun (WGS) entry which is preliminary data.</text>
</comment>
<dbReference type="InterPro" id="IPR011006">
    <property type="entry name" value="CheY-like_superfamily"/>
</dbReference>
<feature type="modified residue" description="4-aspartylphosphate" evidence="2">
    <location>
        <position position="53"/>
    </location>
</feature>
<evidence type="ECO:0000256" key="1">
    <source>
        <dbReference type="ARBA" id="ARBA00022553"/>
    </source>
</evidence>
<dbReference type="Pfam" id="PF00072">
    <property type="entry name" value="Response_reg"/>
    <property type="match status" value="1"/>
</dbReference>
<organism evidence="4 5">
    <name type="scientific">Candidatus Daviesbacteria bacterium GW2011_GWA2_40_9</name>
    <dbReference type="NCBI Taxonomy" id="1618424"/>
    <lineage>
        <taxon>Bacteria</taxon>
        <taxon>Candidatus Daviesiibacteriota</taxon>
    </lineage>
</organism>
<protein>
    <submittedName>
        <fullName evidence="4">Two component transcriptional regulator, winged helix family</fullName>
    </submittedName>
</protein>
<proteinExistence type="predicted"/>
<dbReference type="AlphaFoldDB" id="A0A0G0U0J3"/>
<sequence>MEKKILLIEDDLFIREMYESELKRAGYKITACSLGEDGIKALQKDRFDLVLLDIMLPGVNGLDILKQIKQNPQTKDIKVVLLTNLGQETVMKTGFDLGAAGYLIKSSYSPDQVISEIANFLKDPTSYLES</sequence>
<name>A0A0G0U0J3_9BACT</name>
<dbReference type="InterPro" id="IPR001789">
    <property type="entry name" value="Sig_transdc_resp-reg_receiver"/>
</dbReference>
<keyword evidence="1 2" id="KW-0597">Phosphoprotein</keyword>
<evidence type="ECO:0000313" key="5">
    <source>
        <dbReference type="Proteomes" id="UP000034601"/>
    </source>
</evidence>
<accession>A0A0G0U0J3</accession>
<dbReference type="PANTHER" id="PTHR44591">
    <property type="entry name" value="STRESS RESPONSE REGULATOR PROTEIN 1"/>
    <property type="match status" value="1"/>
</dbReference>
<evidence type="ECO:0000256" key="2">
    <source>
        <dbReference type="PROSITE-ProRule" id="PRU00169"/>
    </source>
</evidence>
<dbReference type="GO" id="GO:0000160">
    <property type="term" value="P:phosphorelay signal transduction system"/>
    <property type="evidence" value="ECO:0007669"/>
    <property type="project" value="InterPro"/>
</dbReference>
<dbReference type="SUPFAM" id="SSF52172">
    <property type="entry name" value="CheY-like"/>
    <property type="match status" value="1"/>
</dbReference>
<dbReference type="EMBL" id="LCAB01000010">
    <property type="protein sequence ID" value="KKR82659.1"/>
    <property type="molecule type" value="Genomic_DNA"/>
</dbReference>
<reference evidence="4 5" key="1">
    <citation type="journal article" date="2015" name="Nature">
        <title>rRNA introns, odd ribosomes, and small enigmatic genomes across a large radiation of phyla.</title>
        <authorList>
            <person name="Brown C.T."/>
            <person name="Hug L.A."/>
            <person name="Thomas B.C."/>
            <person name="Sharon I."/>
            <person name="Castelle C.J."/>
            <person name="Singh A."/>
            <person name="Wilkins M.J."/>
            <person name="Williams K.H."/>
            <person name="Banfield J.F."/>
        </authorList>
    </citation>
    <scope>NUCLEOTIDE SEQUENCE [LARGE SCALE GENOMIC DNA]</scope>
</reference>
<evidence type="ECO:0000259" key="3">
    <source>
        <dbReference type="PROSITE" id="PS50110"/>
    </source>
</evidence>
<dbReference type="InterPro" id="IPR050595">
    <property type="entry name" value="Bact_response_regulator"/>
</dbReference>
<dbReference type="SMART" id="SM00448">
    <property type="entry name" value="REC"/>
    <property type="match status" value="1"/>
</dbReference>
<dbReference type="CDD" id="cd17574">
    <property type="entry name" value="REC_OmpR"/>
    <property type="match status" value="1"/>
</dbReference>
<dbReference type="PROSITE" id="PS50110">
    <property type="entry name" value="RESPONSE_REGULATORY"/>
    <property type="match status" value="1"/>
</dbReference>